<keyword evidence="2" id="KW-1185">Reference proteome</keyword>
<evidence type="ECO:0000313" key="1">
    <source>
        <dbReference type="EMBL" id="OQP47824.1"/>
    </source>
</evidence>
<protein>
    <submittedName>
        <fullName evidence="1">Uncharacterized protein</fullName>
    </submittedName>
</protein>
<evidence type="ECO:0000313" key="2">
    <source>
        <dbReference type="Proteomes" id="UP000192276"/>
    </source>
</evidence>
<accession>A0A1V9EPF9</accession>
<dbReference type="EMBL" id="LWBP01000240">
    <property type="protein sequence ID" value="OQP47824.1"/>
    <property type="molecule type" value="Genomic_DNA"/>
</dbReference>
<comment type="caution">
    <text evidence="1">The sequence shown here is derived from an EMBL/GenBank/DDBJ whole genome shotgun (WGS) entry which is preliminary data.</text>
</comment>
<name>A0A1V9EPF9_9BACT</name>
<reference evidence="2" key="1">
    <citation type="submission" date="2016-04" db="EMBL/GenBank/DDBJ databases">
        <authorList>
            <person name="Chen L."/>
            <person name="Zhuang W."/>
            <person name="Wang G."/>
        </authorList>
    </citation>
    <scope>NUCLEOTIDE SEQUENCE [LARGE SCALE GENOMIC DNA]</scope>
    <source>
        <strain evidence="2">208</strain>
    </source>
</reference>
<dbReference type="AlphaFoldDB" id="A0A1V9EPF9"/>
<gene>
    <name evidence="1" type="ORF">A4R26_31815</name>
</gene>
<proteinExistence type="predicted"/>
<sequence>MAIAILIAGTVNAQTNTSVKSAQSANATNKADINKAGETVQSNGNVSADASANAQVKTDVVKQNKARAKKEGTATISAVADKKDKLQTETASATGTALQEASVNGKSNASINTQKRAAAEITTSSEVKTEAVQAAKSNIRKEGEAVVNATVETKKNVKAEADNTVKAVNKDVSGKGETNASIKAGKKVKVDAASGQEVKVKPSSIGVNTRVTSATGLNLR</sequence>
<dbReference type="Proteomes" id="UP000192276">
    <property type="component" value="Unassembled WGS sequence"/>
</dbReference>
<organism evidence="1 2">
    <name type="scientific">Niastella populi</name>
    <dbReference type="NCBI Taxonomy" id="550983"/>
    <lineage>
        <taxon>Bacteria</taxon>
        <taxon>Pseudomonadati</taxon>
        <taxon>Bacteroidota</taxon>
        <taxon>Chitinophagia</taxon>
        <taxon>Chitinophagales</taxon>
        <taxon>Chitinophagaceae</taxon>
        <taxon>Niastella</taxon>
    </lineage>
</organism>